<reference evidence="2" key="1">
    <citation type="submission" date="2023-05" db="EMBL/GenBank/DDBJ databases">
        <authorList>
            <person name="Zhang X."/>
        </authorList>
    </citation>
    <scope>NUCLEOTIDE SEQUENCE</scope>
    <source>
        <strain evidence="2">YF14B1</strain>
    </source>
</reference>
<feature type="domain" description="AB hydrolase-1" evidence="1">
    <location>
        <begin position="9"/>
        <end position="216"/>
    </location>
</feature>
<dbReference type="Gene3D" id="3.40.50.1820">
    <property type="entry name" value="alpha/beta hydrolase"/>
    <property type="match status" value="1"/>
</dbReference>
<evidence type="ECO:0000313" key="2">
    <source>
        <dbReference type="EMBL" id="MDJ1482687.1"/>
    </source>
</evidence>
<evidence type="ECO:0000313" key="3">
    <source>
        <dbReference type="Proteomes" id="UP001241110"/>
    </source>
</evidence>
<dbReference type="AlphaFoldDB" id="A0AAE3U8I0"/>
<dbReference type="InterPro" id="IPR000073">
    <property type="entry name" value="AB_hydrolase_1"/>
</dbReference>
<protein>
    <submittedName>
        <fullName evidence="2">Alpha/beta hydrolase</fullName>
    </submittedName>
</protein>
<comment type="caution">
    <text evidence="2">The sequence shown here is derived from an EMBL/GenBank/DDBJ whole genome shotgun (WGS) entry which is preliminary data.</text>
</comment>
<dbReference type="SUPFAM" id="SSF53474">
    <property type="entry name" value="alpha/beta-Hydrolases"/>
    <property type="match status" value="1"/>
</dbReference>
<organism evidence="2 3">
    <name type="scientific">Xanthocytophaga flava</name>
    <dbReference type="NCBI Taxonomy" id="3048013"/>
    <lineage>
        <taxon>Bacteria</taxon>
        <taxon>Pseudomonadati</taxon>
        <taxon>Bacteroidota</taxon>
        <taxon>Cytophagia</taxon>
        <taxon>Cytophagales</taxon>
        <taxon>Rhodocytophagaceae</taxon>
        <taxon>Xanthocytophaga</taxon>
    </lineage>
</organism>
<proteinExistence type="predicted"/>
<name>A0AAE3U8I0_9BACT</name>
<dbReference type="Proteomes" id="UP001241110">
    <property type="component" value="Unassembled WGS sequence"/>
</dbReference>
<dbReference type="GO" id="GO:0016787">
    <property type="term" value="F:hydrolase activity"/>
    <property type="evidence" value="ECO:0007669"/>
    <property type="project" value="UniProtKB-KW"/>
</dbReference>
<dbReference type="Pfam" id="PF12697">
    <property type="entry name" value="Abhydrolase_6"/>
    <property type="match status" value="1"/>
</dbReference>
<keyword evidence="2" id="KW-0378">Hydrolase</keyword>
<gene>
    <name evidence="2" type="ORF">QNI16_19460</name>
</gene>
<dbReference type="InterPro" id="IPR029058">
    <property type="entry name" value="AB_hydrolase_fold"/>
</dbReference>
<accession>A0AAE3U8I0</accession>
<evidence type="ECO:0000259" key="1">
    <source>
        <dbReference type="Pfam" id="PF12697"/>
    </source>
</evidence>
<dbReference type="RefSeq" id="WP_313981996.1">
    <property type="nucleotide sequence ID" value="NZ_JASJOS010000008.1"/>
</dbReference>
<sequence length="274" mass="30815">MTPTPSKTVVFITGAFVSHSCWDEWRTYFESKGYSTIAPPWLHKEGTAAELRARQPNDVALATLHLEDLVNHYVNIIKGLPEKPIVIGHSYGGMLTQIMVNRDLAAAGVAIHSVPPLGVFPYEFSFLKAGWKSLGLFTSLEETYLMSFEDWQYAFVNGMSFNDQIASYEKYIIPESKTVARDALTPAAKVDFAKPHAPLLFTAGDTDHITPAHLNQRNFKAYEENGSILEYKLFTNRNHYVLGLPTWKEDADYILQWIDKVQQAVPVSSNQVEA</sequence>
<dbReference type="EMBL" id="JASJOS010000008">
    <property type="protein sequence ID" value="MDJ1482687.1"/>
    <property type="molecule type" value="Genomic_DNA"/>
</dbReference>